<dbReference type="Proteomes" id="UP001180842">
    <property type="component" value="Unassembled WGS sequence"/>
</dbReference>
<dbReference type="EMBL" id="JARQAI010000001">
    <property type="protein sequence ID" value="MDT2735811.1"/>
    <property type="molecule type" value="Genomic_DNA"/>
</dbReference>
<reference evidence="1 4" key="1">
    <citation type="submission" date="2023-03" db="EMBL/GenBank/DDBJ databases">
        <authorList>
            <person name="Shen W."/>
            <person name="Cai J."/>
        </authorList>
    </citation>
    <scope>NUCLEOTIDE SEQUENCE</scope>
    <source>
        <strain evidence="1">P69-2</strain>
        <strain evidence="2 4">Y59</strain>
    </source>
</reference>
<organism evidence="1 3">
    <name type="scientific">Enterococcus pseudoavium</name>
    <dbReference type="NCBI Taxonomy" id="44007"/>
    <lineage>
        <taxon>Bacteria</taxon>
        <taxon>Bacillati</taxon>
        <taxon>Bacillota</taxon>
        <taxon>Bacilli</taxon>
        <taxon>Lactobacillales</taxon>
        <taxon>Enterococcaceae</taxon>
        <taxon>Enterococcus</taxon>
    </lineage>
</organism>
<comment type="caution">
    <text evidence="1">The sequence shown here is derived from an EMBL/GenBank/DDBJ whole genome shotgun (WGS) entry which is preliminary data.</text>
</comment>
<dbReference type="Proteomes" id="UP001269061">
    <property type="component" value="Unassembled WGS sequence"/>
</dbReference>
<evidence type="ECO:0000313" key="2">
    <source>
        <dbReference type="EMBL" id="MDT2769582.1"/>
    </source>
</evidence>
<name>A0AAE4L0K6_9ENTE</name>
<keyword evidence="4" id="KW-1185">Reference proteome</keyword>
<dbReference type="EMBL" id="JARQAZ010000001">
    <property type="protein sequence ID" value="MDT2769582.1"/>
    <property type="molecule type" value="Genomic_DNA"/>
</dbReference>
<proteinExistence type="predicted"/>
<protein>
    <submittedName>
        <fullName evidence="1">Uncharacterized protein</fullName>
    </submittedName>
</protein>
<dbReference type="RefSeq" id="WP_067624293.1">
    <property type="nucleotide sequence ID" value="NZ_BAAAXL010000001.1"/>
</dbReference>
<evidence type="ECO:0000313" key="1">
    <source>
        <dbReference type="EMBL" id="MDT2735811.1"/>
    </source>
</evidence>
<evidence type="ECO:0000313" key="3">
    <source>
        <dbReference type="Proteomes" id="UP001180842"/>
    </source>
</evidence>
<accession>A0AAE4L0K6</accession>
<sequence>MEMNESVLLEVQEELTAAKKELERLEGLTFISELKEERIKTLRQDIQHAEAFILGQANP</sequence>
<evidence type="ECO:0000313" key="4">
    <source>
        <dbReference type="Proteomes" id="UP001269061"/>
    </source>
</evidence>
<dbReference type="AlphaFoldDB" id="A0AAE4L0K6"/>
<gene>
    <name evidence="1" type="ORF">P7H00_01525</name>
    <name evidence="2" type="ORF">P7H46_01870</name>
</gene>